<dbReference type="Gene3D" id="2.30.110.10">
    <property type="entry name" value="Electron Transport, Fmn-binding Protein, Chain A"/>
    <property type="match status" value="1"/>
</dbReference>
<dbReference type="PANTHER" id="PTHR34071:SF2">
    <property type="entry name" value="FLAVIN-NUCLEOTIDE-BINDING PROTEIN"/>
    <property type="match status" value="1"/>
</dbReference>
<dbReference type="PANTHER" id="PTHR34071">
    <property type="entry name" value="5-NITROIMIDAZOLE ANTIBIOTICS RESISTANCE PROTEIN, NIMA-FAMILY-RELATED PROTEIN-RELATED"/>
    <property type="match status" value="1"/>
</dbReference>
<name>A0A413SZN1_9BACT</name>
<dbReference type="Pfam" id="PF12900">
    <property type="entry name" value="Pyridox_ox_2"/>
    <property type="match status" value="1"/>
</dbReference>
<comment type="caution">
    <text evidence="1">The sequence shown here is derived from an EMBL/GenBank/DDBJ whole genome shotgun (WGS) entry which is preliminary data.</text>
</comment>
<dbReference type="AlphaFoldDB" id="A0A413SZN1"/>
<dbReference type="SUPFAM" id="SSF50475">
    <property type="entry name" value="FMN-binding split barrel"/>
    <property type="match status" value="1"/>
</dbReference>
<organism evidence="1 2">
    <name type="scientific">Phocaeicola coprophilus</name>
    <dbReference type="NCBI Taxonomy" id="387090"/>
    <lineage>
        <taxon>Bacteria</taxon>
        <taxon>Pseudomonadati</taxon>
        <taxon>Bacteroidota</taxon>
        <taxon>Bacteroidia</taxon>
        <taxon>Bacteroidales</taxon>
        <taxon>Bacteroidaceae</taxon>
        <taxon>Phocaeicola</taxon>
    </lineage>
</organism>
<sequence length="172" mass="19422">MQFNNSQLRRQDRLLDEKKAFQLLKEGTYGILSMQDENGEGAYGIPVNYVWDHGNSIYIHCAPVGRKLRCMDACNKVSFCVVGHTEVRPDQFTTAYESVVLRCSAYRTLHEAERMSALSLLIARYCPGHKIAGMGYAEKNFLRTEIVRLDIEEISAKTNPIFTAGAHGTESR</sequence>
<protein>
    <submittedName>
        <fullName evidence="1">Pyridoxamine 5'-phosphate oxidase family protein</fullName>
    </submittedName>
</protein>
<dbReference type="GeneID" id="78404759"/>
<proteinExistence type="predicted"/>
<evidence type="ECO:0000313" key="1">
    <source>
        <dbReference type="EMBL" id="RHA75417.1"/>
    </source>
</evidence>
<reference evidence="1 2" key="1">
    <citation type="submission" date="2018-08" db="EMBL/GenBank/DDBJ databases">
        <title>A genome reference for cultivated species of the human gut microbiota.</title>
        <authorList>
            <person name="Zou Y."/>
            <person name="Xue W."/>
            <person name="Luo G."/>
        </authorList>
    </citation>
    <scope>NUCLEOTIDE SEQUENCE [LARGE SCALE GENOMIC DNA]</scope>
    <source>
        <strain evidence="1 2">AM42-38</strain>
    </source>
</reference>
<gene>
    <name evidence="1" type="ORF">DW921_08630</name>
</gene>
<dbReference type="InterPro" id="IPR024747">
    <property type="entry name" value="Pyridox_Oxase-rel"/>
</dbReference>
<dbReference type="Proteomes" id="UP000283855">
    <property type="component" value="Unassembled WGS sequence"/>
</dbReference>
<accession>A0A413SZN1</accession>
<evidence type="ECO:0000313" key="2">
    <source>
        <dbReference type="Proteomes" id="UP000283855"/>
    </source>
</evidence>
<dbReference type="EMBL" id="QSFT01000016">
    <property type="protein sequence ID" value="RHA75417.1"/>
    <property type="molecule type" value="Genomic_DNA"/>
</dbReference>
<dbReference type="InterPro" id="IPR012349">
    <property type="entry name" value="Split_barrel_FMN-bd"/>
</dbReference>
<dbReference type="RefSeq" id="WP_008140910.1">
    <property type="nucleotide sequence ID" value="NZ_CABJGD010000016.1"/>
</dbReference>